<organism evidence="2 3">
    <name type="scientific">Acinetobacter colistiniresistens</name>
    <dbReference type="NCBI Taxonomy" id="280145"/>
    <lineage>
        <taxon>Bacteria</taxon>
        <taxon>Pseudomonadati</taxon>
        <taxon>Pseudomonadota</taxon>
        <taxon>Gammaproteobacteria</taxon>
        <taxon>Moraxellales</taxon>
        <taxon>Moraxellaceae</taxon>
        <taxon>Acinetobacter</taxon>
    </lineage>
</organism>
<accession>A0A558FMR2</accession>
<evidence type="ECO:0008006" key="4">
    <source>
        <dbReference type="Google" id="ProtNLM"/>
    </source>
</evidence>
<feature type="signal peptide" evidence="1">
    <location>
        <begin position="1"/>
        <end position="21"/>
    </location>
</feature>
<reference evidence="2 3" key="1">
    <citation type="submission" date="2019-07" db="EMBL/GenBank/DDBJ databases">
        <title>Draft Genome Sequence of the first blaOXA-58-Harboring Acinetobacter colistiniresistens clinical isolate from Brazil.</title>
        <authorList>
            <person name="Favaro L.S."/>
            <person name="Paula-Petroli S.B."/>
            <person name="Moura C.F."/>
            <person name="Tognim M.C.B."/>
            <person name="Venancio E.J."/>
            <person name="Yamada-Ogatta S.F."/>
            <person name="Carrara-Marroni F.E."/>
        </authorList>
    </citation>
    <scope>NUCLEOTIDE SEQUENCE [LARGE SCALE GENOMIC DNA]</scope>
    <source>
        <strain evidence="2 3">DL</strain>
    </source>
</reference>
<keyword evidence="1" id="KW-0732">Signal</keyword>
<protein>
    <recommendedName>
        <fullName evidence="4">Lipoprotein</fullName>
    </recommendedName>
</protein>
<feature type="chain" id="PRO_5021879284" description="Lipoprotein" evidence="1">
    <location>
        <begin position="22"/>
        <end position="388"/>
    </location>
</feature>
<dbReference type="Proteomes" id="UP000316981">
    <property type="component" value="Unassembled WGS sequence"/>
</dbReference>
<dbReference type="RefSeq" id="WP_144582966.1">
    <property type="nucleotide sequence ID" value="NZ_VMTP01000024.1"/>
</dbReference>
<comment type="caution">
    <text evidence="2">The sequence shown here is derived from an EMBL/GenBank/DDBJ whole genome shotgun (WGS) entry which is preliminary data.</text>
</comment>
<evidence type="ECO:0000313" key="3">
    <source>
        <dbReference type="Proteomes" id="UP000316981"/>
    </source>
</evidence>
<sequence length="388" mass="44690">MTMKLKYLPLCILLVGLAACSSKDKHENKQAVESQTQENTVSLDAINEKSAIIVSKDKLSADQSWQQAESKVLFPDPKIFYPKQRESLDFSETPNVVSDFSFIKDYERVKSLLNLNRDQIFVIGDKDRDTEENNVLLDLSTDEYFKYANNLAINYVRYLKSPNIQPKQEFEKTQDYDNRVKQAQRDAENNAIDYDVELLQKALNRSVEDISLALSNRAYHYDPDTEQLSLDLEQEDKNGSSVVVSKILFKVQPELAKLIIENLTLLKMGYVFNFNDNKLNFEGVFFYFNQISKANRSGDPVEMRANITPVFKPLEFKQKSVMHALPASPEITEKLEATPFKDVLKSPLWSFKFGLENYLSPEDLIKKYQKQQEQEQVVSEPEQESSAL</sequence>
<dbReference type="EMBL" id="VMTP01000024">
    <property type="protein sequence ID" value="TVT86788.1"/>
    <property type="molecule type" value="Genomic_DNA"/>
</dbReference>
<evidence type="ECO:0000313" key="2">
    <source>
        <dbReference type="EMBL" id="TVT86788.1"/>
    </source>
</evidence>
<name>A0A558FMR2_9GAMM</name>
<proteinExistence type="predicted"/>
<dbReference type="PROSITE" id="PS51257">
    <property type="entry name" value="PROKAR_LIPOPROTEIN"/>
    <property type="match status" value="1"/>
</dbReference>
<evidence type="ECO:0000256" key="1">
    <source>
        <dbReference type="SAM" id="SignalP"/>
    </source>
</evidence>
<dbReference type="AlphaFoldDB" id="A0A558FMR2"/>
<gene>
    <name evidence="2" type="ORF">FPV60_02555</name>
</gene>